<gene>
    <name evidence="1" type="ORF">UH38_18240</name>
</gene>
<dbReference type="AlphaFoldDB" id="A0A0D8ZNL5"/>
<sequence>MNIQLDRRLGKIWMQVEQRLKFDLDEIENFRKAAVKARNFDDLPQSYRNLVLEIEGGAKEAA</sequence>
<dbReference type="Proteomes" id="UP000032452">
    <property type="component" value="Unassembled WGS sequence"/>
</dbReference>
<dbReference type="OrthoDB" id="9866369at2"/>
<comment type="caution">
    <text evidence="1">The sequence shown here is derived from an EMBL/GenBank/DDBJ whole genome shotgun (WGS) entry which is preliminary data.</text>
</comment>
<accession>A0A0D8ZNL5</accession>
<proteinExistence type="predicted"/>
<name>A0A0D8ZNL5_9CYAN</name>
<dbReference type="RefSeq" id="WP_045056118.1">
    <property type="nucleotide sequence ID" value="NZ_CAWMDP010000015.1"/>
</dbReference>
<keyword evidence="2" id="KW-1185">Reference proteome</keyword>
<evidence type="ECO:0000313" key="1">
    <source>
        <dbReference type="EMBL" id="KJH70403.1"/>
    </source>
</evidence>
<dbReference type="STRING" id="1618023.UH38_18240"/>
<organism evidence="1 2">
    <name type="scientific">Aliterella atlantica CENA595</name>
    <dbReference type="NCBI Taxonomy" id="1618023"/>
    <lineage>
        <taxon>Bacteria</taxon>
        <taxon>Bacillati</taxon>
        <taxon>Cyanobacteriota</taxon>
        <taxon>Cyanophyceae</taxon>
        <taxon>Chroococcidiopsidales</taxon>
        <taxon>Aliterellaceae</taxon>
        <taxon>Aliterella</taxon>
    </lineage>
</organism>
<dbReference type="EMBL" id="JYON01000023">
    <property type="protein sequence ID" value="KJH70403.1"/>
    <property type="molecule type" value="Genomic_DNA"/>
</dbReference>
<reference evidence="1 2" key="1">
    <citation type="submission" date="2015-02" db="EMBL/GenBank/DDBJ databases">
        <title>Draft genome of a novel marine cyanobacterium (Chroococcales) isolated from South Atlantic Ocean.</title>
        <authorList>
            <person name="Rigonato J."/>
            <person name="Alvarenga D.O."/>
            <person name="Branco L.H."/>
            <person name="Varani A.M."/>
            <person name="Brandini F.P."/>
            <person name="Fiore M.F."/>
        </authorList>
    </citation>
    <scope>NUCLEOTIDE SEQUENCE [LARGE SCALE GENOMIC DNA]</scope>
    <source>
        <strain evidence="1 2">CENA595</strain>
    </source>
</reference>
<protein>
    <submittedName>
        <fullName evidence="1">Uncharacterized protein</fullName>
    </submittedName>
</protein>
<evidence type="ECO:0000313" key="2">
    <source>
        <dbReference type="Proteomes" id="UP000032452"/>
    </source>
</evidence>